<evidence type="ECO:0000256" key="1">
    <source>
        <dbReference type="SAM" id="MobiDB-lite"/>
    </source>
</evidence>
<dbReference type="AlphaFoldDB" id="A0A292PTW3"/>
<feature type="compositionally biased region" description="Low complexity" evidence="1">
    <location>
        <begin position="157"/>
        <end position="180"/>
    </location>
</feature>
<name>A0A292PTW3_9PEZI</name>
<proteinExistence type="predicted"/>
<feature type="signal peptide" evidence="3">
    <location>
        <begin position="1"/>
        <end position="22"/>
    </location>
</feature>
<sequence length="444" mass="48708">MFTRRCWTHILFSLSIPLFASAAEIGYGPLFDPCGDNCQTQMVQFCTVGHDLAQMTDCWCGEDAGEYVRRMDACLSTCDQAVSNRSVQRDQMVRYRKIVCEGQRGKTAVADTLFAEYWKTRFRRKGENFVPAVTNNIPPPTAEPVGITRSDDRVSESKSISPPTSIPETSSVSSETRSPVSPSPTPPPVTSTPAASPPLSSSLITPTTSPGLTSTRISPAPPVASSIPSKSRLTAGQLAAIITSAVLGSLLVVLSVVFCHRRRANSKPFSFLPTRPRSRPRPRVTTTQQSWWSRNIEAALNNPQSPISTILPRHYRPKPQTPPYAQPSFPPPRQTYSHTIIPVPPSPSSRSSSTRILALSTATRSRSRDRISEHTVIEPQPQEALAELSGTRMSAASSQTDISSASCSSMMIQGGGRDYLPFQPWPFFLLSHWAVFFCFFFGLE</sequence>
<keyword evidence="3" id="KW-0732">Signal</keyword>
<feature type="transmembrane region" description="Helical" evidence="2">
    <location>
        <begin position="238"/>
        <end position="259"/>
    </location>
</feature>
<evidence type="ECO:0008006" key="6">
    <source>
        <dbReference type="Google" id="ProtNLM"/>
    </source>
</evidence>
<evidence type="ECO:0000313" key="4">
    <source>
        <dbReference type="EMBL" id="CUS10976.1"/>
    </source>
</evidence>
<feature type="region of interest" description="Disordered" evidence="1">
    <location>
        <begin position="270"/>
        <end position="289"/>
    </location>
</feature>
<protein>
    <recommendedName>
        <fullName evidence="6">Extracellular membrane protein CFEM domain-containing protein</fullName>
    </recommendedName>
</protein>
<feature type="compositionally biased region" description="Pro residues" evidence="1">
    <location>
        <begin position="181"/>
        <end position="190"/>
    </location>
</feature>
<evidence type="ECO:0000256" key="3">
    <source>
        <dbReference type="SAM" id="SignalP"/>
    </source>
</evidence>
<evidence type="ECO:0000256" key="2">
    <source>
        <dbReference type="SAM" id="Phobius"/>
    </source>
</evidence>
<feature type="chain" id="PRO_5012313218" description="Extracellular membrane protein CFEM domain-containing protein" evidence="3">
    <location>
        <begin position="23"/>
        <end position="444"/>
    </location>
</feature>
<dbReference type="EMBL" id="LN891035">
    <property type="protein sequence ID" value="CUS10976.1"/>
    <property type="molecule type" value="Genomic_DNA"/>
</dbReference>
<dbReference type="Proteomes" id="UP001412239">
    <property type="component" value="Unassembled WGS sequence"/>
</dbReference>
<feature type="compositionally biased region" description="Low complexity" evidence="1">
    <location>
        <begin position="191"/>
        <end position="228"/>
    </location>
</feature>
<accession>A0A292PTW3</accession>
<gene>
    <name evidence="4" type="ORF">GSTUAT00004939001</name>
</gene>
<organism evidence="4 5">
    <name type="scientific">Tuber aestivum</name>
    <name type="common">summer truffle</name>
    <dbReference type="NCBI Taxonomy" id="59557"/>
    <lineage>
        <taxon>Eukaryota</taxon>
        <taxon>Fungi</taxon>
        <taxon>Dikarya</taxon>
        <taxon>Ascomycota</taxon>
        <taxon>Pezizomycotina</taxon>
        <taxon>Pezizomycetes</taxon>
        <taxon>Pezizales</taxon>
        <taxon>Tuberaceae</taxon>
        <taxon>Tuber</taxon>
    </lineage>
</organism>
<dbReference type="PRINTS" id="PR01217">
    <property type="entry name" value="PRICHEXTENSN"/>
</dbReference>
<reference evidence="4" key="1">
    <citation type="submission" date="2015-10" db="EMBL/GenBank/DDBJ databases">
        <authorList>
            <person name="Regsiter A."/>
            <person name="william w."/>
        </authorList>
    </citation>
    <scope>NUCLEOTIDE SEQUENCE</scope>
    <source>
        <strain evidence="4">Montdore</strain>
    </source>
</reference>
<keyword evidence="5" id="KW-1185">Reference proteome</keyword>
<feature type="transmembrane region" description="Helical" evidence="2">
    <location>
        <begin position="425"/>
        <end position="443"/>
    </location>
</feature>
<keyword evidence="2" id="KW-0472">Membrane</keyword>
<keyword evidence="2" id="KW-1133">Transmembrane helix</keyword>
<feature type="region of interest" description="Disordered" evidence="1">
    <location>
        <begin position="131"/>
        <end position="228"/>
    </location>
</feature>
<keyword evidence="2" id="KW-0812">Transmembrane</keyword>
<evidence type="ECO:0000313" key="5">
    <source>
        <dbReference type="Proteomes" id="UP001412239"/>
    </source>
</evidence>